<keyword evidence="3" id="KW-1185">Reference proteome</keyword>
<proteinExistence type="predicted"/>
<comment type="caution">
    <text evidence="2">The sequence shown here is derived from an EMBL/GenBank/DDBJ whole genome shotgun (WGS) entry which is preliminary data.</text>
</comment>
<gene>
    <name evidence="2" type="ORF">Bpfe_021086</name>
</gene>
<feature type="region of interest" description="Disordered" evidence="1">
    <location>
        <begin position="60"/>
        <end position="83"/>
    </location>
</feature>
<organism evidence="2 3">
    <name type="scientific">Biomphalaria pfeifferi</name>
    <name type="common">Bloodfluke planorb</name>
    <name type="synonym">Freshwater snail</name>
    <dbReference type="NCBI Taxonomy" id="112525"/>
    <lineage>
        <taxon>Eukaryota</taxon>
        <taxon>Metazoa</taxon>
        <taxon>Spiralia</taxon>
        <taxon>Lophotrochozoa</taxon>
        <taxon>Mollusca</taxon>
        <taxon>Gastropoda</taxon>
        <taxon>Heterobranchia</taxon>
        <taxon>Euthyneura</taxon>
        <taxon>Panpulmonata</taxon>
        <taxon>Hygrophila</taxon>
        <taxon>Lymnaeoidea</taxon>
        <taxon>Planorbidae</taxon>
        <taxon>Biomphalaria</taxon>
    </lineage>
</organism>
<name>A0AAD8F345_BIOPF</name>
<sequence>MQQNGKRQLPSMALGYEWGDRRGSVPPCPPRYATHSLPTSPLNDNIIIILQCQPLTGRKTVKGRNDRHHGTERILSSISTVPQ</sequence>
<evidence type="ECO:0000313" key="2">
    <source>
        <dbReference type="EMBL" id="KAK0049550.1"/>
    </source>
</evidence>
<protein>
    <submittedName>
        <fullName evidence="2">Uncharacterized protein</fullName>
    </submittedName>
</protein>
<evidence type="ECO:0000313" key="3">
    <source>
        <dbReference type="Proteomes" id="UP001233172"/>
    </source>
</evidence>
<dbReference type="AlphaFoldDB" id="A0AAD8F345"/>
<feature type="compositionally biased region" description="Polar residues" evidence="1">
    <location>
        <begin position="74"/>
        <end position="83"/>
    </location>
</feature>
<evidence type="ECO:0000256" key="1">
    <source>
        <dbReference type="SAM" id="MobiDB-lite"/>
    </source>
</evidence>
<dbReference type="Proteomes" id="UP001233172">
    <property type="component" value="Unassembled WGS sequence"/>
</dbReference>
<reference evidence="2" key="2">
    <citation type="submission" date="2023-04" db="EMBL/GenBank/DDBJ databases">
        <authorList>
            <person name="Bu L."/>
            <person name="Lu L."/>
            <person name="Laidemitt M.R."/>
            <person name="Zhang S.M."/>
            <person name="Mutuku M."/>
            <person name="Mkoji G."/>
            <person name="Steinauer M."/>
            <person name="Loker E.S."/>
        </authorList>
    </citation>
    <scope>NUCLEOTIDE SEQUENCE</scope>
    <source>
        <strain evidence="2">KasaAsao</strain>
        <tissue evidence="2">Whole Snail</tissue>
    </source>
</reference>
<dbReference type="EMBL" id="JASAOG010000125">
    <property type="protein sequence ID" value="KAK0049550.1"/>
    <property type="molecule type" value="Genomic_DNA"/>
</dbReference>
<reference evidence="2" key="1">
    <citation type="journal article" date="2023" name="PLoS Negl. Trop. Dis.">
        <title>A genome sequence for Biomphalaria pfeifferi, the major vector snail for the human-infecting parasite Schistosoma mansoni.</title>
        <authorList>
            <person name="Bu L."/>
            <person name="Lu L."/>
            <person name="Laidemitt M.R."/>
            <person name="Zhang S.M."/>
            <person name="Mutuku M."/>
            <person name="Mkoji G."/>
            <person name="Steinauer M."/>
            <person name="Loker E.S."/>
        </authorList>
    </citation>
    <scope>NUCLEOTIDE SEQUENCE</scope>
    <source>
        <strain evidence="2">KasaAsao</strain>
    </source>
</reference>
<accession>A0AAD8F345</accession>